<dbReference type="InterPro" id="IPR043128">
    <property type="entry name" value="Rev_trsase/Diguanyl_cyclase"/>
</dbReference>
<dbReference type="InterPro" id="IPR000477">
    <property type="entry name" value="RT_dom"/>
</dbReference>
<accession>A0ABM3JAN2</accession>
<dbReference type="CDD" id="cd01647">
    <property type="entry name" value="RT_LTR"/>
    <property type="match status" value="1"/>
</dbReference>
<organism evidence="2 3">
    <name type="scientific">Bactrocera dorsalis</name>
    <name type="common">Oriental fruit fly</name>
    <name type="synonym">Dacus dorsalis</name>
    <dbReference type="NCBI Taxonomy" id="27457"/>
    <lineage>
        <taxon>Eukaryota</taxon>
        <taxon>Metazoa</taxon>
        <taxon>Ecdysozoa</taxon>
        <taxon>Arthropoda</taxon>
        <taxon>Hexapoda</taxon>
        <taxon>Insecta</taxon>
        <taxon>Pterygota</taxon>
        <taxon>Neoptera</taxon>
        <taxon>Endopterygota</taxon>
        <taxon>Diptera</taxon>
        <taxon>Brachycera</taxon>
        <taxon>Muscomorpha</taxon>
        <taxon>Tephritoidea</taxon>
        <taxon>Tephritidae</taxon>
        <taxon>Bactrocera</taxon>
        <taxon>Bactrocera</taxon>
    </lineage>
</organism>
<dbReference type="PANTHER" id="PTHR33064">
    <property type="entry name" value="POL PROTEIN"/>
    <property type="match status" value="1"/>
</dbReference>
<dbReference type="InterPro" id="IPR041577">
    <property type="entry name" value="RT_RNaseH_2"/>
</dbReference>
<feature type="domain" description="Reverse transcriptase" evidence="1">
    <location>
        <begin position="209"/>
        <end position="393"/>
    </location>
</feature>
<evidence type="ECO:0000313" key="2">
    <source>
        <dbReference type="Proteomes" id="UP001652620"/>
    </source>
</evidence>
<reference evidence="2" key="1">
    <citation type="submission" date="2025-05" db="UniProtKB">
        <authorList>
            <consortium name="RefSeq"/>
        </authorList>
    </citation>
    <scope>NUCLEOTIDE SEQUENCE [LARGE SCALE GENOMIC DNA]</scope>
</reference>
<protein>
    <submittedName>
        <fullName evidence="3">Retrovirus-related Pol polyprotein from transposon 297 isoform X2</fullName>
    </submittedName>
</protein>
<dbReference type="Gene3D" id="2.40.70.10">
    <property type="entry name" value="Acid Proteases"/>
    <property type="match status" value="1"/>
</dbReference>
<dbReference type="InterPro" id="IPR043502">
    <property type="entry name" value="DNA/RNA_pol_sf"/>
</dbReference>
<name>A0ABM3JAN2_BACDO</name>
<dbReference type="PROSITE" id="PS50878">
    <property type="entry name" value="RT_POL"/>
    <property type="match status" value="1"/>
</dbReference>
<dbReference type="Pfam" id="PF00078">
    <property type="entry name" value="RVT_1"/>
    <property type="match status" value="1"/>
</dbReference>
<dbReference type="RefSeq" id="XP_049306295.1">
    <property type="nucleotide sequence ID" value="XM_049450338.1"/>
</dbReference>
<proteinExistence type="predicted"/>
<dbReference type="InterPro" id="IPR021109">
    <property type="entry name" value="Peptidase_aspartic_dom_sf"/>
</dbReference>
<dbReference type="Gene3D" id="3.10.10.10">
    <property type="entry name" value="HIV Type 1 Reverse Transcriptase, subunit A, domain 1"/>
    <property type="match status" value="1"/>
</dbReference>
<evidence type="ECO:0000259" key="1">
    <source>
        <dbReference type="PROSITE" id="PS50878"/>
    </source>
</evidence>
<dbReference type="SUPFAM" id="SSF56672">
    <property type="entry name" value="DNA/RNA polymerases"/>
    <property type="match status" value="1"/>
</dbReference>
<dbReference type="PANTHER" id="PTHR33064:SF37">
    <property type="entry name" value="RIBONUCLEASE H"/>
    <property type="match status" value="1"/>
</dbReference>
<keyword evidence="2" id="KW-1185">Reference proteome</keyword>
<evidence type="ECO:0000313" key="3">
    <source>
        <dbReference type="RefSeq" id="XP_049306295.1"/>
    </source>
</evidence>
<sequence>MFEEFSDIGTNKPIEFYIIKFHNFFDGLIGNDILRPLNACIDYKKNEINIGNKTLPMHFENENLNERKIVVPDDSDLVYYKEENGGNIVREGILNVRNQEAKINLLSETNRVTTQKVDHENFSIIENKESKPLADQIRIGHLNPEERSQLLQIIKEYRNIFYQENEGLSFTSAIKHRIRTTNNIPIFSKSYRYPYVHKEEVTDQIQEMLKHGIIRNSNSPYSAPIWIVPKKADASGKPKWRLVIDYRKLNEVTIDDKFPIPNIDEILEKLGRSQYFTTLDLAKGFHQIEIEEEDIHKTAFSVEGGHYEFLRMPFGLKTAPATFQRLMNNLLQDYINKICLVYLDDIIIFSTSLQEHMNSLRLIFARLQEANLKVQLDKSEFLKKETEFLGHIITTEGVKPNPKKIECVVNFPIPKTAKQIKQFLGLTGYYRKFIKDYSAIAKPMTRCLKKDSQININDSDYEKSFNTLKTLLTHDPILTYPNFSKTFTLTTDASNYALGAVLSQDNHPVCYASRTLNTHETNYSTIEKELLAIVWATKYFRPYLFGRKFIIETDHKPLTWLFSIKEPNFVR</sequence>
<dbReference type="CDD" id="cd09274">
    <property type="entry name" value="RNase_HI_RT_Ty3"/>
    <property type="match status" value="1"/>
</dbReference>
<reference evidence="3" key="2">
    <citation type="submission" date="2025-08" db="UniProtKB">
        <authorList>
            <consortium name="RefSeq"/>
        </authorList>
    </citation>
    <scope>IDENTIFICATION</scope>
    <source>
        <tissue evidence="3">Adult</tissue>
    </source>
</reference>
<gene>
    <name evidence="3" type="primary">LOC105225451</name>
</gene>
<dbReference type="GeneID" id="105225451"/>
<dbReference type="Pfam" id="PF17919">
    <property type="entry name" value="RT_RNaseH_2"/>
    <property type="match status" value="1"/>
</dbReference>
<dbReference type="Gene3D" id="3.30.70.270">
    <property type="match status" value="2"/>
</dbReference>
<dbReference type="Proteomes" id="UP001652620">
    <property type="component" value="Chromosome 1"/>
</dbReference>
<dbReference type="InterPro" id="IPR051320">
    <property type="entry name" value="Viral_Replic_Matur_Polypro"/>
</dbReference>